<reference evidence="1 2" key="1">
    <citation type="journal article" date="2022" name="Allergy">
        <title>Genome assembly and annotation of Periplaneta americana reveal a comprehensive cockroach allergen profile.</title>
        <authorList>
            <person name="Wang L."/>
            <person name="Xiong Q."/>
            <person name="Saelim N."/>
            <person name="Wang L."/>
            <person name="Nong W."/>
            <person name="Wan A.T."/>
            <person name="Shi M."/>
            <person name="Liu X."/>
            <person name="Cao Q."/>
            <person name="Hui J.H.L."/>
            <person name="Sookrung N."/>
            <person name="Leung T.F."/>
            <person name="Tungtrongchitr A."/>
            <person name="Tsui S.K.W."/>
        </authorList>
    </citation>
    <scope>NUCLEOTIDE SEQUENCE [LARGE SCALE GENOMIC DNA]</scope>
    <source>
        <strain evidence="1">PWHHKU_190912</strain>
    </source>
</reference>
<protein>
    <submittedName>
        <fullName evidence="1">Uncharacterized protein</fullName>
    </submittedName>
</protein>
<dbReference type="Proteomes" id="UP001148838">
    <property type="component" value="Unassembled WGS sequence"/>
</dbReference>
<keyword evidence="2" id="KW-1185">Reference proteome</keyword>
<comment type="caution">
    <text evidence="1">The sequence shown here is derived from an EMBL/GenBank/DDBJ whole genome shotgun (WGS) entry which is preliminary data.</text>
</comment>
<proteinExistence type="predicted"/>
<name>A0ABQ8TEC7_PERAM</name>
<accession>A0ABQ8TEC7</accession>
<evidence type="ECO:0000313" key="2">
    <source>
        <dbReference type="Proteomes" id="UP001148838"/>
    </source>
</evidence>
<gene>
    <name evidence="1" type="ORF">ANN_06740</name>
</gene>
<organism evidence="1 2">
    <name type="scientific">Periplaneta americana</name>
    <name type="common">American cockroach</name>
    <name type="synonym">Blatta americana</name>
    <dbReference type="NCBI Taxonomy" id="6978"/>
    <lineage>
        <taxon>Eukaryota</taxon>
        <taxon>Metazoa</taxon>
        <taxon>Ecdysozoa</taxon>
        <taxon>Arthropoda</taxon>
        <taxon>Hexapoda</taxon>
        <taxon>Insecta</taxon>
        <taxon>Pterygota</taxon>
        <taxon>Neoptera</taxon>
        <taxon>Polyneoptera</taxon>
        <taxon>Dictyoptera</taxon>
        <taxon>Blattodea</taxon>
        <taxon>Blattoidea</taxon>
        <taxon>Blattidae</taxon>
        <taxon>Blattinae</taxon>
        <taxon>Periplaneta</taxon>
    </lineage>
</organism>
<sequence>MTDLRESGNEPPGSLKAISEFSRNCDCGAKLCVIRRERIRVARRTESHVALRMSTWWPYHDIDLWTLRSLYRSVLLEWK</sequence>
<dbReference type="EMBL" id="JAJSOF020000011">
    <property type="protein sequence ID" value="KAJ4444941.1"/>
    <property type="molecule type" value="Genomic_DNA"/>
</dbReference>
<evidence type="ECO:0000313" key="1">
    <source>
        <dbReference type="EMBL" id="KAJ4444941.1"/>
    </source>
</evidence>